<proteinExistence type="inferred from homology"/>
<dbReference type="InterPro" id="IPR020904">
    <property type="entry name" value="Sc_DH/Rdtase_CS"/>
</dbReference>
<evidence type="ECO:0000256" key="1">
    <source>
        <dbReference type="ARBA" id="ARBA00007637"/>
    </source>
</evidence>
<dbReference type="PROSITE" id="PS00061">
    <property type="entry name" value="ADH_SHORT"/>
    <property type="match status" value="1"/>
</dbReference>
<dbReference type="SUPFAM" id="SSF51735">
    <property type="entry name" value="NAD(P)-binding Rossmann-fold domains"/>
    <property type="match status" value="1"/>
</dbReference>
<dbReference type="AlphaFoldDB" id="A0A3N5AQC0"/>
<accession>A0A3N5AQC0</accession>
<dbReference type="InterPro" id="IPR001509">
    <property type="entry name" value="Epimerase_deHydtase"/>
</dbReference>
<evidence type="ECO:0000313" key="4">
    <source>
        <dbReference type="Proteomes" id="UP000282654"/>
    </source>
</evidence>
<sequence length="308" mass="32611">MMRVLVTGGAGFIGSHVVATLLSSGTAVAVVDNLSTGCRENLPPGVPFYQIDITTPALAEVFHVERPEVVVHLAAQAVAPRSLTDPCFDATVNITGTVNVLECGRKAGVRRVVYASSAAVYGDPAYLPVDENHPIRPLSPYGASKYAAEVYLWTYQRLYGIEGVVLRLANVYGPGQDSAGEGGVVAIFCRRLRRGEPPEIHGDGGQTRDFIYVADVAAAVVASLTRGAGEVLNISTGRATSVHDLCRLLLQAAGKELAPVYKASRPGDIRHSVLSNERAKEALLWAPRYDLPTGLRETYAAFGAPGGG</sequence>
<protein>
    <submittedName>
        <fullName evidence="3">UDP-glucose 4-epimerase</fullName>
    </submittedName>
</protein>
<evidence type="ECO:0000259" key="2">
    <source>
        <dbReference type="Pfam" id="PF01370"/>
    </source>
</evidence>
<dbReference type="Proteomes" id="UP000282654">
    <property type="component" value="Unassembled WGS sequence"/>
</dbReference>
<dbReference type="PANTHER" id="PTHR43000">
    <property type="entry name" value="DTDP-D-GLUCOSE 4,6-DEHYDRATASE-RELATED"/>
    <property type="match status" value="1"/>
</dbReference>
<dbReference type="RefSeq" id="WP_245963102.1">
    <property type="nucleotide sequence ID" value="NZ_RKRE01000002.1"/>
</dbReference>
<reference evidence="3 4" key="1">
    <citation type="submission" date="2018-11" db="EMBL/GenBank/DDBJ databases">
        <title>Genomic Encyclopedia of Type Strains, Phase IV (KMG-IV): sequencing the most valuable type-strain genomes for metagenomic binning, comparative biology and taxonomic classification.</title>
        <authorList>
            <person name="Goeker M."/>
        </authorList>
    </citation>
    <scope>NUCLEOTIDE SEQUENCE [LARGE SCALE GENOMIC DNA]</scope>
    <source>
        <strain evidence="3 4">DSM 102936</strain>
    </source>
</reference>
<dbReference type="Gene3D" id="3.90.25.10">
    <property type="entry name" value="UDP-galactose 4-epimerase, domain 1"/>
    <property type="match status" value="1"/>
</dbReference>
<gene>
    <name evidence="3" type="ORF">EDD75_1515</name>
</gene>
<dbReference type="Gene3D" id="3.40.50.720">
    <property type="entry name" value="NAD(P)-binding Rossmann-like Domain"/>
    <property type="match status" value="1"/>
</dbReference>
<feature type="domain" description="NAD-dependent epimerase/dehydratase" evidence="2">
    <location>
        <begin position="4"/>
        <end position="234"/>
    </location>
</feature>
<dbReference type="Pfam" id="PF01370">
    <property type="entry name" value="Epimerase"/>
    <property type="match status" value="1"/>
</dbReference>
<name>A0A3N5AQC0_9THEO</name>
<comment type="similarity">
    <text evidence="1">Belongs to the NAD(P)-dependent epimerase/dehydratase family.</text>
</comment>
<comment type="caution">
    <text evidence="3">The sequence shown here is derived from an EMBL/GenBank/DDBJ whole genome shotgun (WGS) entry which is preliminary data.</text>
</comment>
<evidence type="ECO:0000313" key="3">
    <source>
        <dbReference type="EMBL" id="RPF47229.1"/>
    </source>
</evidence>
<organism evidence="3 4">
    <name type="scientific">Thermodesulfitimonas autotrophica</name>
    <dbReference type="NCBI Taxonomy" id="1894989"/>
    <lineage>
        <taxon>Bacteria</taxon>
        <taxon>Bacillati</taxon>
        <taxon>Bacillota</taxon>
        <taxon>Clostridia</taxon>
        <taxon>Thermoanaerobacterales</taxon>
        <taxon>Thermoanaerobacteraceae</taxon>
        <taxon>Thermodesulfitimonas</taxon>
    </lineage>
</organism>
<dbReference type="InterPro" id="IPR036291">
    <property type="entry name" value="NAD(P)-bd_dom_sf"/>
</dbReference>
<keyword evidence="4" id="KW-1185">Reference proteome</keyword>
<dbReference type="EMBL" id="RKRE01000002">
    <property type="protein sequence ID" value="RPF47229.1"/>
    <property type="molecule type" value="Genomic_DNA"/>
</dbReference>